<dbReference type="OrthoDB" id="9783154at2"/>
<dbReference type="SUPFAM" id="SSF53649">
    <property type="entry name" value="Alkaline phosphatase-like"/>
    <property type="match status" value="1"/>
</dbReference>
<organism evidence="10 11">
    <name type="scientific">Kolteria novifilia</name>
    <dbReference type="NCBI Taxonomy" id="2527975"/>
    <lineage>
        <taxon>Bacteria</taxon>
        <taxon>Pseudomonadati</taxon>
        <taxon>Planctomycetota</taxon>
        <taxon>Planctomycetia</taxon>
        <taxon>Kolteriales</taxon>
        <taxon>Kolteriaceae</taxon>
        <taxon>Kolteria</taxon>
    </lineage>
</organism>
<dbReference type="Gene3D" id="3.30.1120.10">
    <property type="match status" value="1"/>
</dbReference>
<dbReference type="AlphaFoldDB" id="A0A518B2C7"/>
<keyword evidence="6" id="KW-0106">Calcium</keyword>
<dbReference type="EC" id="3.1.6.1" evidence="10"/>
<evidence type="ECO:0000256" key="2">
    <source>
        <dbReference type="ARBA" id="ARBA00008779"/>
    </source>
</evidence>
<accession>A0A518B2C7</accession>
<dbReference type="KEGG" id="knv:Pan216_19400"/>
<evidence type="ECO:0000313" key="10">
    <source>
        <dbReference type="EMBL" id="QDU61086.1"/>
    </source>
</evidence>
<keyword evidence="5 10" id="KW-0378">Hydrolase</keyword>
<keyword evidence="11" id="KW-1185">Reference proteome</keyword>
<dbReference type="CDD" id="cd16144">
    <property type="entry name" value="ARS_like"/>
    <property type="match status" value="1"/>
</dbReference>
<dbReference type="RefSeq" id="WP_145257724.1">
    <property type="nucleotide sequence ID" value="NZ_CP036279.1"/>
</dbReference>
<dbReference type="Pfam" id="PF00884">
    <property type="entry name" value="Sulfatase"/>
    <property type="match status" value="1"/>
</dbReference>
<evidence type="ECO:0000259" key="9">
    <source>
        <dbReference type="Pfam" id="PF00884"/>
    </source>
</evidence>
<dbReference type="PANTHER" id="PTHR42693:SF42">
    <property type="entry name" value="ARYLSULFATASE G"/>
    <property type="match status" value="1"/>
</dbReference>
<dbReference type="InterPro" id="IPR000917">
    <property type="entry name" value="Sulfatase_N"/>
</dbReference>
<dbReference type="PANTHER" id="PTHR42693">
    <property type="entry name" value="ARYLSULFATASE FAMILY MEMBER"/>
    <property type="match status" value="1"/>
</dbReference>
<keyword evidence="4 8" id="KW-0732">Signal</keyword>
<protein>
    <submittedName>
        <fullName evidence="10">Arylsulfatase</fullName>
        <ecNumber evidence="10">3.1.6.1</ecNumber>
    </submittedName>
</protein>
<sequence length="664" mass="73880" precursor="true">MRSSLCFCAGLLSLLFVGAGQGAERPTNVILFVVDDMGWMDSTPYGSEYYETPNMQRLAKESMRFTNAYAVPLCSPTRASILSGQYSARHGVTSASGHQPPQPKGASKYPKTAPPARKLIYAESKNYLDPELVTIAEVLREKGYRTGHFGKWHLGSTQEYWPDKHGFETTWHCTPDPGPPSYFSPYGVHPDGTPKGRHKVGNITDGPEGEYITDRLTDEAIKFIEAHKDEPFYLNLCQYGVHGPWGHKEEYTREFAKKKDPRGEQRNPIMASMLKSVDESLGRITAKLDELGLEEDTLLIFYSDNGGNDHSNRSDDRKLAKVKPGHPKYDFVQDWRKWAGPEGPTNNAPLREGKGRIYEGGARVPLMVRWPGHIKPGTTSDEVVGAIDLYPTILEALEVERPDGHILDGESILPVLEERGSLDREAYFTWFPHLIPAVSVRSGDYKLIRRWEPHAKYPEVRELYNLKEDIGETNNLAETMPSKVKELDRLIDKFIADTGALEPIPNPAYKEPRQAKGKQPVAATTRDPAKGLVPKMSKTTPVAGALRIEADGRTPFLGTAQAKFAGPLTMKLRARSAKGGEGKVVWKTTAQEKFPRGTQVASFKLPAGNEWSDVEVAVPVEGEAQVVRLYLPASDSPVEVQTLAFSNKDGKRRAWNFKGLKPSR</sequence>
<feature type="region of interest" description="Disordered" evidence="7">
    <location>
        <begin position="503"/>
        <end position="536"/>
    </location>
</feature>
<evidence type="ECO:0000256" key="3">
    <source>
        <dbReference type="ARBA" id="ARBA00022723"/>
    </source>
</evidence>
<gene>
    <name evidence="10" type="primary">atsA_18</name>
    <name evidence="10" type="ORF">Pan216_19400</name>
</gene>
<proteinExistence type="inferred from homology"/>
<dbReference type="Proteomes" id="UP000317093">
    <property type="component" value="Chromosome"/>
</dbReference>
<evidence type="ECO:0000256" key="8">
    <source>
        <dbReference type="SAM" id="SignalP"/>
    </source>
</evidence>
<dbReference type="InterPro" id="IPR050738">
    <property type="entry name" value="Sulfatase"/>
</dbReference>
<feature type="domain" description="Sulfatase N-terminal" evidence="9">
    <location>
        <begin position="28"/>
        <end position="398"/>
    </location>
</feature>
<dbReference type="Gene3D" id="3.40.720.10">
    <property type="entry name" value="Alkaline Phosphatase, subunit A"/>
    <property type="match status" value="1"/>
</dbReference>
<reference evidence="10 11" key="1">
    <citation type="submission" date="2019-02" db="EMBL/GenBank/DDBJ databases">
        <title>Deep-cultivation of Planctomycetes and their phenomic and genomic characterization uncovers novel biology.</title>
        <authorList>
            <person name="Wiegand S."/>
            <person name="Jogler M."/>
            <person name="Boedeker C."/>
            <person name="Pinto D."/>
            <person name="Vollmers J."/>
            <person name="Rivas-Marin E."/>
            <person name="Kohn T."/>
            <person name="Peeters S.H."/>
            <person name="Heuer A."/>
            <person name="Rast P."/>
            <person name="Oberbeckmann S."/>
            <person name="Bunk B."/>
            <person name="Jeske O."/>
            <person name="Meyerdierks A."/>
            <person name="Storesund J.E."/>
            <person name="Kallscheuer N."/>
            <person name="Luecker S."/>
            <person name="Lage O.M."/>
            <person name="Pohl T."/>
            <person name="Merkel B.J."/>
            <person name="Hornburger P."/>
            <person name="Mueller R.-W."/>
            <person name="Bruemmer F."/>
            <person name="Labrenz M."/>
            <person name="Spormann A.M."/>
            <person name="Op den Camp H."/>
            <person name="Overmann J."/>
            <person name="Amann R."/>
            <person name="Jetten M.S.M."/>
            <person name="Mascher T."/>
            <person name="Medema M.H."/>
            <person name="Devos D.P."/>
            <person name="Kaster A.-K."/>
            <person name="Ovreas L."/>
            <person name="Rohde M."/>
            <person name="Galperin M.Y."/>
            <person name="Jogler C."/>
        </authorList>
    </citation>
    <scope>NUCLEOTIDE SEQUENCE [LARGE SCALE GENOMIC DNA]</scope>
    <source>
        <strain evidence="10 11">Pan216</strain>
    </source>
</reference>
<feature type="region of interest" description="Disordered" evidence="7">
    <location>
        <begin position="90"/>
        <end position="113"/>
    </location>
</feature>
<evidence type="ECO:0000313" key="11">
    <source>
        <dbReference type="Proteomes" id="UP000317093"/>
    </source>
</evidence>
<evidence type="ECO:0000256" key="7">
    <source>
        <dbReference type="SAM" id="MobiDB-lite"/>
    </source>
</evidence>
<keyword evidence="3" id="KW-0479">Metal-binding</keyword>
<comment type="similarity">
    <text evidence="2">Belongs to the sulfatase family.</text>
</comment>
<evidence type="ECO:0000256" key="5">
    <source>
        <dbReference type="ARBA" id="ARBA00022801"/>
    </source>
</evidence>
<comment type="cofactor">
    <cofactor evidence="1">
        <name>Ca(2+)</name>
        <dbReference type="ChEBI" id="CHEBI:29108"/>
    </cofactor>
</comment>
<dbReference type="InterPro" id="IPR017850">
    <property type="entry name" value="Alkaline_phosphatase_core_sf"/>
</dbReference>
<evidence type="ECO:0000256" key="6">
    <source>
        <dbReference type="ARBA" id="ARBA00022837"/>
    </source>
</evidence>
<evidence type="ECO:0000256" key="4">
    <source>
        <dbReference type="ARBA" id="ARBA00022729"/>
    </source>
</evidence>
<dbReference type="GO" id="GO:0046872">
    <property type="term" value="F:metal ion binding"/>
    <property type="evidence" value="ECO:0007669"/>
    <property type="project" value="UniProtKB-KW"/>
</dbReference>
<feature type="signal peptide" evidence="8">
    <location>
        <begin position="1"/>
        <end position="22"/>
    </location>
</feature>
<dbReference type="EMBL" id="CP036279">
    <property type="protein sequence ID" value="QDU61086.1"/>
    <property type="molecule type" value="Genomic_DNA"/>
</dbReference>
<evidence type="ECO:0000256" key="1">
    <source>
        <dbReference type="ARBA" id="ARBA00001913"/>
    </source>
</evidence>
<feature type="chain" id="PRO_5022016356" evidence="8">
    <location>
        <begin position="23"/>
        <end position="664"/>
    </location>
</feature>
<name>A0A518B2C7_9BACT</name>
<dbReference type="GO" id="GO:0004065">
    <property type="term" value="F:arylsulfatase activity"/>
    <property type="evidence" value="ECO:0007669"/>
    <property type="project" value="UniProtKB-EC"/>
</dbReference>